<protein>
    <submittedName>
        <fullName evidence="3">Aa3 type cytochrome c oxidase subunit IV</fullName>
    </submittedName>
</protein>
<feature type="domain" description="Cytochrome c oxidase subunit IV bacterial aa3 type" evidence="2">
    <location>
        <begin position="11"/>
        <end position="50"/>
    </location>
</feature>
<dbReference type="Pfam" id="PF07835">
    <property type="entry name" value="COX4_pro_2"/>
    <property type="match status" value="1"/>
</dbReference>
<name>A0A316G9E5_9RHOB</name>
<organism evidence="3 4">
    <name type="scientific">Silicimonas algicola</name>
    <dbReference type="NCBI Taxonomy" id="1826607"/>
    <lineage>
        <taxon>Bacteria</taxon>
        <taxon>Pseudomonadati</taxon>
        <taxon>Pseudomonadota</taxon>
        <taxon>Alphaproteobacteria</taxon>
        <taxon>Rhodobacterales</taxon>
        <taxon>Paracoccaceae</taxon>
    </lineage>
</organism>
<evidence type="ECO:0000313" key="3">
    <source>
        <dbReference type="EMBL" id="PWK56350.1"/>
    </source>
</evidence>
<dbReference type="EMBL" id="QGGV01000004">
    <property type="protein sequence ID" value="PWK56350.1"/>
    <property type="molecule type" value="Genomic_DNA"/>
</dbReference>
<keyword evidence="1" id="KW-0472">Membrane</keyword>
<dbReference type="SUPFAM" id="SSF81469">
    <property type="entry name" value="Bacterial aa3 type cytochrome c oxidase subunit IV"/>
    <property type="match status" value="1"/>
</dbReference>
<feature type="transmembrane region" description="Helical" evidence="1">
    <location>
        <begin position="31"/>
        <end position="49"/>
    </location>
</feature>
<dbReference type="InterPro" id="IPR036596">
    <property type="entry name" value="Cyt-C_aa3_sf"/>
</dbReference>
<proteinExistence type="predicted"/>
<evidence type="ECO:0000256" key="1">
    <source>
        <dbReference type="SAM" id="Phobius"/>
    </source>
</evidence>
<dbReference type="Proteomes" id="UP000245390">
    <property type="component" value="Unassembled WGS sequence"/>
</dbReference>
<evidence type="ECO:0000313" key="4">
    <source>
        <dbReference type="Proteomes" id="UP000245390"/>
    </source>
</evidence>
<sequence length="51" mass="5864">MVFGEPKMAEHKHGEMDISTHEKTFEGFVRWSKNVAILSILILIFLAIFNS</sequence>
<dbReference type="InterPro" id="IPR012422">
    <property type="entry name" value="Cyt_c_oxidase_su4_bac-aa3"/>
</dbReference>
<dbReference type="Gene3D" id="1.20.5.160">
    <property type="entry name" value="Bacterial aa3 type cytochrome c oxidase subunit IV"/>
    <property type="match status" value="1"/>
</dbReference>
<comment type="caution">
    <text evidence="3">The sequence shown here is derived from an EMBL/GenBank/DDBJ whole genome shotgun (WGS) entry which is preliminary data.</text>
</comment>
<keyword evidence="1" id="KW-1133">Transmembrane helix</keyword>
<keyword evidence="1" id="KW-0812">Transmembrane</keyword>
<gene>
    <name evidence="3" type="ORF">C8D95_10421</name>
</gene>
<reference evidence="3 4" key="1">
    <citation type="submission" date="2018-05" db="EMBL/GenBank/DDBJ databases">
        <title>Genomic Encyclopedia of Type Strains, Phase IV (KMG-IV): sequencing the most valuable type-strain genomes for metagenomic binning, comparative biology and taxonomic classification.</title>
        <authorList>
            <person name="Goeker M."/>
        </authorList>
    </citation>
    <scope>NUCLEOTIDE SEQUENCE [LARGE SCALE GENOMIC DNA]</scope>
    <source>
        <strain evidence="3 4">DSM 103371</strain>
    </source>
</reference>
<accession>A0A316G9E5</accession>
<dbReference type="AlphaFoldDB" id="A0A316G9E5"/>
<evidence type="ECO:0000259" key="2">
    <source>
        <dbReference type="Pfam" id="PF07835"/>
    </source>
</evidence>
<keyword evidence="4" id="KW-1185">Reference proteome</keyword>